<reference evidence="2 3" key="1">
    <citation type="journal article" date="2016" name="Nat. Commun.">
        <title>Thousands of microbial genomes shed light on interconnected biogeochemical processes in an aquifer system.</title>
        <authorList>
            <person name="Anantharaman K."/>
            <person name="Brown C.T."/>
            <person name="Hug L.A."/>
            <person name="Sharon I."/>
            <person name="Castelle C.J."/>
            <person name="Probst A.J."/>
            <person name="Thomas B.C."/>
            <person name="Singh A."/>
            <person name="Wilkins M.J."/>
            <person name="Karaoz U."/>
            <person name="Brodie E.L."/>
            <person name="Williams K.H."/>
            <person name="Hubbard S.S."/>
            <person name="Banfield J.F."/>
        </authorList>
    </citation>
    <scope>NUCLEOTIDE SEQUENCE [LARGE SCALE GENOMIC DNA]</scope>
</reference>
<name>A0A1F8EE16_9BACT</name>
<dbReference type="Pfam" id="PF05168">
    <property type="entry name" value="HEPN"/>
    <property type="match status" value="1"/>
</dbReference>
<comment type="caution">
    <text evidence="2">The sequence shown here is derived from an EMBL/GenBank/DDBJ whole genome shotgun (WGS) entry which is preliminary data.</text>
</comment>
<evidence type="ECO:0000259" key="1">
    <source>
        <dbReference type="PROSITE" id="PS50910"/>
    </source>
</evidence>
<evidence type="ECO:0000313" key="3">
    <source>
        <dbReference type="Proteomes" id="UP000177594"/>
    </source>
</evidence>
<sequence length="128" mass="15187">MKSKTLSWIKIADDDFAVAKDNFKDKHYAHAVYMCHQTIEKYLKALVQELTDQIPPYTHNFNILMEASGVFFSQEIENKILLLAPHYIPTRYPEELEKLKEQYTEEATQNYIKNALEIITWLKNKYLE</sequence>
<dbReference type="AlphaFoldDB" id="A0A1F8EE16"/>
<protein>
    <recommendedName>
        <fullName evidence="1">HEPN domain-containing protein</fullName>
    </recommendedName>
</protein>
<gene>
    <name evidence="2" type="ORF">A2817_00290</name>
</gene>
<accession>A0A1F8EE16</accession>
<dbReference type="InterPro" id="IPR007842">
    <property type="entry name" value="HEPN_dom"/>
</dbReference>
<dbReference type="PROSITE" id="PS50910">
    <property type="entry name" value="HEPN"/>
    <property type="match status" value="1"/>
</dbReference>
<evidence type="ECO:0000313" key="2">
    <source>
        <dbReference type="EMBL" id="OGM99124.1"/>
    </source>
</evidence>
<dbReference type="Gene3D" id="1.20.120.330">
    <property type="entry name" value="Nucleotidyltransferases domain 2"/>
    <property type="match status" value="1"/>
</dbReference>
<proteinExistence type="predicted"/>
<dbReference type="SUPFAM" id="SSF81593">
    <property type="entry name" value="Nucleotidyltransferase substrate binding subunit/domain"/>
    <property type="match status" value="1"/>
</dbReference>
<feature type="domain" description="HEPN" evidence="1">
    <location>
        <begin position="9"/>
        <end position="118"/>
    </location>
</feature>
<dbReference type="Proteomes" id="UP000177594">
    <property type="component" value="Unassembled WGS sequence"/>
</dbReference>
<dbReference type="EMBL" id="MGIZ01000027">
    <property type="protein sequence ID" value="OGM99124.1"/>
    <property type="molecule type" value="Genomic_DNA"/>
</dbReference>
<organism evidence="2 3">
    <name type="scientific">Candidatus Yanofskybacteria bacterium RIFCSPHIGHO2_01_FULL_39_8b</name>
    <dbReference type="NCBI Taxonomy" id="1802659"/>
    <lineage>
        <taxon>Bacteria</taxon>
        <taxon>Candidatus Yanofskyibacteriota</taxon>
    </lineage>
</organism>
<dbReference type="SMART" id="SM00748">
    <property type="entry name" value="HEPN"/>
    <property type="match status" value="1"/>
</dbReference>